<reference evidence="1 2" key="1">
    <citation type="submission" date="2018-06" db="EMBL/GenBank/DDBJ databases">
        <title>Genomic Encyclopedia of Type Strains, Phase IV (KMG-IV): sequencing the most valuable type-strain genomes for metagenomic binning, comparative biology and taxonomic classification.</title>
        <authorList>
            <person name="Goeker M."/>
        </authorList>
    </citation>
    <scope>NUCLEOTIDE SEQUENCE [LARGE SCALE GENOMIC DNA]</scope>
    <source>
        <strain evidence="1 2">DSM 24875</strain>
    </source>
</reference>
<gene>
    <name evidence="1" type="ORF">DFR50_101162</name>
</gene>
<accession>A0A366FUB4</accession>
<dbReference type="Pfam" id="PF11164">
    <property type="entry name" value="DUF2948"/>
    <property type="match status" value="1"/>
</dbReference>
<protein>
    <submittedName>
        <fullName evidence="1">DUF2948 family protein</fullName>
    </submittedName>
</protein>
<organism evidence="1 2">
    <name type="scientific">Roseiarcus fermentans</name>
    <dbReference type="NCBI Taxonomy" id="1473586"/>
    <lineage>
        <taxon>Bacteria</taxon>
        <taxon>Pseudomonadati</taxon>
        <taxon>Pseudomonadota</taxon>
        <taxon>Alphaproteobacteria</taxon>
        <taxon>Hyphomicrobiales</taxon>
        <taxon>Roseiarcaceae</taxon>
        <taxon>Roseiarcus</taxon>
    </lineage>
</organism>
<dbReference type="Proteomes" id="UP000253529">
    <property type="component" value="Unassembled WGS sequence"/>
</dbReference>
<dbReference type="InterPro" id="IPR021335">
    <property type="entry name" value="DUF2948"/>
</dbReference>
<sequence>MTTGDDRLKLIALDREGLDVISAHAQNTCVKRADMVWLPRQRRFLVAGMRYDWVRAKTGPAERVSSVLRFDRVLKASQLGLRDAGGEATLNLLAVTFQKTDPPAGMIVLAFADGALVRLDVECVEAELRDMELRAPAESCDGHALSDPSAV</sequence>
<dbReference type="OrthoDB" id="9806367at2"/>
<dbReference type="RefSeq" id="WP_113887282.1">
    <property type="nucleotide sequence ID" value="NZ_QNRK01000001.1"/>
</dbReference>
<comment type="caution">
    <text evidence="1">The sequence shown here is derived from an EMBL/GenBank/DDBJ whole genome shotgun (WGS) entry which is preliminary data.</text>
</comment>
<dbReference type="AlphaFoldDB" id="A0A366FUB4"/>
<evidence type="ECO:0000313" key="1">
    <source>
        <dbReference type="EMBL" id="RBP18218.1"/>
    </source>
</evidence>
<evidence type="ECO:0000313" key="2">
    <source>
        <dbReference type="Proteomes" id="UP000253529"/>
    </source>
</evidence>
<dbReference type="EMBL" id="QNRK01000001">
    <property type="protein sequence ID" value="RBP18218.1"/>
    <property type="molecule type" value="Genomic_DNA"/>
</dbReference>
<proteinExistence type="predicted"/>
<keyword evidence="2" id="KW-1185">Reference proteome</keyword>
<name>A0A366FUB4_9HYPH</name>